<accession>A0A3P6UEZ8</accession>
<sequence length="271" mass="30750">MTNRGNGGIATLFVLENATSENSFLLFVAVLTLVPIARSNECSSLVGILMRYGMIQFLKGRDHYVIKNPMTVGPWDVQDAKVYNLSSMRISPDVKLSDFVKTESGITPCFRANFSVGFQEIVVAGKSRISFMGRLGKFDPVRFLILPFEVEVALRVCSPFELSRANLAIDLIPETANHTDPVKLAQLQIELEGFRFLQWTGVRVKGKGFFRRMVGVAVRLSVVNNAIKSRLEKRMHAYMLQKLASFTEKLYQRVERWVDRARKQYFSKLQA</sequence>
<dbReference type="AlphaFoldDB" id="A0A3P6UEZ8"/>
<protein>
    <submittedName>
        <fullName evidence="1">Uncharacterized protein</fullName>
    </submittedName>
</protein>
<dbReference type="OrthoDB" id="6243528at2759"/>
<gene>
    <name evidence="1" type="ORF">DILT_LOCUS2687</name>
</gene>
<name>A0A3P6UEZ8_DIBLA</name>
<proteinExistence type="predicted"/>
<evidence type="ECO:0000313" key="1">
    <source>
        <dbReference type="EMBL" id="VDK75721.1"/>
    </source>
</evidence>
<evidence type="ECO:0000313" key="2">
    <source>
        <dbReference type="Proteomes" id="UP000281553"/>
    </source>
</evidence>
<dbReference type="Proteomes" id="UP000281553">
    <property type="component" value="Unassembled WGS sequence"/>
</dbReference>
<reference evidence="1 2" key="1">
    <citation type="submission" date="2018-11" db="EMBL/GenBank/DDBJ databases">
        <authorList>
            <consortium name="Pathogen Informatics"/>
        </authorList>
    </citation>
    <scope>NUCLEOTIDE SEQUENCE [LARGE SCALE GENOMIC DNA]</scope>
</reference>
<organism evidence="1 2">
    <name type="scientific">Dibothriocephalus latus</name>
    <name type="common">Fish tapeworm</name>
    <name type="synonym">Diphyllobothrium latum</name>
    <dbReference type="NCBI Taxonomy" id="60516"/>
    <lineage>
        <taxon>Eukaryota</taxon>
        <taxon>Metazoa</taxon>
        <taxon>Spiralia</taxon>
        <taxon>Lophotrochozoa</taxon>
        <taxon>Platyhelminthes</taxon>
        <taxon>Cestoda</taxon>
        <taxon>Eucestoda</taxon>
        <taxon>Diphyllobothriidea</taxon>
        <taxon>Diphyllobothriidae</taxon>
        <taxon>Dibothriocephalus</taxon>
    </lineage>
</organism>
<dbReference type="EMBL" id="UYRU01042472">
    <property type="protein sequence ID" value="VDK75721.1"/>
    <property type="molecule type" value="Genomic_DNA"/>
</dbReference>
<keyword evidence="2" id="KW-1185">Reference proteome</keyword>